<feature type="compositionally biased region" description="Basic residues" evidence="1">
    <location>
        <begin position="55"/>
        <end position="64"/>
    </location>
</feature>
<keyword evidence="3" id="KW-1185">Reference proteome</keyword>
<dbReference type="EMBL" id="VSRR010089933">
    <property type="protein sequence ID" value="MPC92046.1"/>
    <property type="molecule type" value="Genomic_DNA"/>
</dbReference>
<accession>A0A5B7JD75</accession>
<dbReference type="AlphaFoldDB" id="A0A5B7JD75"/>
<sequence length="86" mass="9868">MSPRQGKEREAILNLLLNRSPLVNRSATRWHAAPSPRPSQPRPPISRVPSFQGSRRGRSKRLPTRVLRKHTLRVEKKVLLFPGSAW</sequence>
<comment type="caution">
    <text evidence="2">The sequence shown here is derived from an EMBL/GenBank/DDBJ whole genome shotgun (WGS) entry which is preliminary data.</text>
</comment>
<proteinExistence type="predicted"/>
<feature type="compositionally biased region" description="Pro residues" evidence="1">
    <location>
        <begin position="35"/>
        <end position="46"/>
    </location>
</feature>
<evidence type="ECO:0000256" key="1">
    <source>
        <dbReference type="SAM" id="MobiDB-lite"/>
    </source>
</evidence>
<evidence type="ECO:0000313" key="3">
    <source>
        <dbReference type="Proteomes" id="UP000324222"/>
    </source>
</evidence>
<protein>
    <submittedName>
        <fullName evidence="2">Uncharacterized protein</fullName>
    </submittedName>
</protein>
<gene>
    <name evidence="2" type="ORF">E2C01_087117</name>
</gene>
<feature type="region of interest" description="Disordered" evidence="1">
    <location>
        <begin position="27"/>
        <end position="64"/>
    </location>
</feature>
<organism evidence="2 3">
    <name type="scientific">Portunus trituberculatus</name>
    <name type="common">Swimming crab</name>
    <name type="synonym">Neptunus trituberculatus</name>
    <dbReference type="NCBI Taxonomy" id="210409"/>
    <lineage>
        <taxon>Eukaryota</taxon>
        <taxon>Metazoa</taxon>
        <taxon>Ecdysozoa</taxon>
        <taxon>Arthropoda</taxon>
        <taxon>Crustacea</taxon>
        <taxon>Multicrustacea</taxon>
        <taxon>Malacostraca</taxon>
        <taxon>Eumalacostraca</taxon>
        <taxon>Eucarida</taxon>
        <taxon>Decapoda</taxon>
        <taxon>Pleocyemata</taxon>
        <taxon>Brachyura</taxon>
        <taxon>Eubrachyura</taxon>
        <taxon>Portunoidea</taxon>
        <taxon>Portunidae</taxon>
        <taxon>Portuninae</taxon>
        <taxon>Portunus</taxon>
    </lineage>
</organism>
<reference evidence="2 3" key="1">
    <citation type="submission" date="2019-05" db="EMBL/GenBank/DDBJ databases">
        <title>Another draft genome of Portunus trituberculatus and its Hox gene families provides insights of decapod evolution.</title>
        <authorList>
            <person name="Jeong J.-H."/>
            <person name="Song I."/>
            <person name="Kim S."/>
            <person name="Choi T."/>
            <person name="Kim D."/>
            <person name="Ryu S."/>
            <person name="Kim W."/>
        </authorList>
    </citation>
    <scope>NUCLEOTIDE SEQUENCE [LARGE SCALE GENOMIC DNA]</scope>
    <source>
        <tissue evidence="2">Muscle</tissue>
    </source>
</reference>
<evidence type="ECO:0000313" key="2">
    <source>
        <dbReference type="EMBL" id="MPC92046.1"/>
    </source>
</evidence>
<dbReference type="Proteomes" id="UP000324222">
    <property type="component" value="Unassembled WGS sequence"/>
</dbReference>
<name>A0A5B7JD75_PORTR</name>